<reference evidence="1" key="2">
    <citation type="journal article" date="2015" name="Data Brief">
        <title>Shoot transcriptome of the giant reed, Arundo donax.</title>
        <authorList>
            <person name="Barrero R.A."/>
            <person name="Guerrero F.D."/>
            <person name="Moolhuijzen P."/>
            <person name="Goolsby J.A."/>
            <person name="Tidwell J."/>
            <person name="Bellgard S.E."/>
            <person name="Bellgard M.I."/>
        </authorList>
    </citation>
    <scope>NUCLEOTIDE SEQUENCE</scope>
    <source>
        <tissue evidence="1">Shoot tissue taken approximately 20 cm above the soil surface</tissue>
    </source>
</reference>
<evidence type="ECO:0000313" key="1">
    <source>
        <dbReference type="EMBL" id="JAE08646.1"/>
    </source>
</evidence>
<accession>A0A0A9FEX5</accession>
<reference evidence="1" key="1">
    <citation type="submission" date="2014-09" db="EMBL/GenBank/DDBJ databases">
        <authorList>
            <person name="Magalhaes I.L.F."/>
            <person name="Oliveira U."/>
            <person name="Santos F.R."/>
            <person name="Vidigal T.H.D.A."/>
            <person name="Brescovit A.D."/>
            <person name="Santos A.J."/>
        </authorList>
    </citation>
    <scope>NUCLEOTIDE SEQUENCE</scope>
    <source>
        <tissue evidence="1">Shoot tissue taken approximately 20 cm above the soil surface</tissue>
    </source>
</reference>
<protein>
    <submittedName>
        <fullName evidence="1">Uncharacterized protein</fullName>
    </submittedName>
</protein>
<proteinExistence type="predicted"/>
<organism evidence="1">
    <name type="scientific">Arundo donax</name>
    <name type="common">Giant reed</name>
    <name type="synonym">Donax arundinaceus</name>
    <dbReference type="NCBI Taxonomy" id="35708"/>
    <lineage>
        <taxon>Eukaryota</taxon>
        <taxon>Viridiplantae</taxon>
        <taxon>Streptophyta</taxon>
        <taxon>Embryophyta</taxon>
        <taxon>Tracheophyta</taxon>
        <taxon>Spermatophyta</taxon>
        <taxon>Magnoliopsida</taxon>
        <taxon>Liliopsida</taxon>
        <taxon>Poales</taxon>
        <taxon>Poaceae</taxon>
        <taxon>PACMAD clade</taxon>
        <taxon>Arundinoideae</taxon>
        <taxon>Arundineae</taxon>
        <taxon>Arundo</taxon>
    </lineage>
</organism>
<name>A0A0A9FEX5_ARUDO</name>
<sequence length="97" mass="11364">MFCSRGLLNMRWRLDYGFGDVGLGNIGWDFFNPLFRLVEWENIVGFGKCFEQPISHWLKPVAGVMIGMSGKRLFIYRTALYFCHFLKQTRMATNELC</sequence>
<dbReference type="AlphaFoldDB" id="A0A0A9FEX5"/>
<dbReference type="EMBL" id="GBRH01189250">
    <property type="protein sequence ID" value="JAE08646.1"/>
    <property type="molecule type" value="Transcribed_RNA"/>
</dbReference>